<keyword evidence="8" id="KW-0460">Magnesium</keyword>
<evidence type="ECO:0000256" key="10">
    <source>
        <dbReference type="ARBA" id="ARBA00023209"/>
    </source>
</evidence>
<keyword evidence="6 13" id="KW-0418">Kinase</keyword>
<dbReference type="Gene3D" id="3.40.50.10330">
    <property type="entry name" value="Probable inorganic polyphosphate/atp-NAD kinase, domain 1"/>
    <property type="match status" value="1"/>
</dbReference>
<keyword evidence="14" id="KW-1185">Reference proteome</keyword>
<evidence type="ECO:0000313" key="14">
    <source>
        <dbReference type="Proteomes" id="UP001065174"/>
    </source>
</evidence>
<keyword evidence="10" id="KW-0594">Phospholipid biosynthesis</keyword>
<keyword evidence="3" id="KW-0808">Transferase</keyword>
<dbReference type="SMART" id="SM00046">
    <property type="entry name" value="DAGKc"/>
    <property type="match status" value="1"/>
</dbReference>
<keyword evidence="4" id="KW-0479">Metal-binding</keyword>
<organism evidence="13 14">
    <name type="scientific">Reichenbachiella agarivorans</name>
    <dbReference type="NCBI Taxonomy" id="2979464"/>
    <lineage>
        <taxon>Bacteria</taxon>
        <taxon>Pseudomonadati</taxon>
        <taxon>Bacteroidota</taxon>
        <taxon>Cytophagia</taxon>
        <taxon>Cytophagales</taxon>
        <taxon>Reichenbachiellaceae</taxon>
        <taxon>Reichenbachiella</taxon>
    </lineage>
</organism>
<dbReference type="InterPro" id="IPR045540">
    <property type="entry name" value="YegS/DAGK_C"/>
</dbReference>
<evidence type="ECO:0000256" key="7">
    <source>
        <dbReference type="ARBA" id="ARBA00022840"/>
    </source>
</evidence>
<dbReference type="PANTHER" id="PTHR12358:SF106">
    <property type="entry name" value="LIPID KINASE YEGS"/>
    <property type="match status" value="1"/>
</dbReference>
<gene>
    <name evidence="13" type="ORF">N6H18_07065</name>
</gene>
<evidence type="ECO:0000256" key="3">
    <source>
        <dbReference type="ARBA" id="ARBA00022679"/>
    </source>
</evidence>
<evidence type="ECO:0000256" key="9">
    <source>
        <dbReference type="ARBA" id="ARBA00023098"/>
    </source>
</evidence>
<keyword evidence="5" id="KW-0547">Nucleotide-binding</keyword>
<dbReference type="Pfam" id="PF00781">
    <property type="entry name" value="DAGK_cat"/>
    <property type="match status" value="1"/>
</dbReference>
<dbReference type="Gene3D" id="2.60.200.40">
    <property type="match status" value="1"/>
</dbReference>
<dbReference type="InterPro" id="IPR001206">
    <property type="entry name" value="Diacylglycerol_kinase_cat_dom"/>
</dbReference>
<evidence type="ECO:0000256" key="5">
    <source>
        <dbReference type="ARBA" id="ARBA00022741"/>
    </source>
</evidence>
<dbReference type="SUPFAM" id="SSF111331">
    <property type="entry name" value="NAD kinase/diacylglycerol kinase-like"/>
    <property type="match status" value="1"/>
</dbReference>
<dbReference type="RefSeq" id="WP_262311138.1">
    <property type="nucleotide sequence ID" value="NZ_CP106679.1"/>
</dbReference>
<evidence type="ECO:0000256" key="11">
    <source>
        <dbReference type="ARBA" id="ARBA00023264"/>
    </source>
</evidence>
<evidence type="ECO:0000256" key="4">
    <source>
        <dbReference type="ARBA" id="ARBA00022723"/>
    </source>
</evidence>
<keyword evidence="7" id="KW-0067">ATP-binding</keyword>
<evidence type="ECO:0000256" key="1">
    <source>
        <dbReference type="ARBA" id="ARBA00001946"/>
    </source>
</evidence>
<name>A0ABY6CT62_9BACT</name>
<dbReference type="NCBIfam" id="TIGR00147">
    <property type="entry name" value="YegS/Rv2252/BmrU family lipid kinase"/>
    <property type="match status" value="1"/>
</dbReference>
<reference evidence="13" key="1">
    <citation type="submission" date="2022-09" db="EMBL/GenBank/DDBJ databases">
        <title>Comparative genomics and taxonomic characterization of three novel marine species of genus Reichenbachiella exhibiting antioxidant and polysaccharide degradation activities.</title>
        <authorList>
            <person name="Muhammad N."/>
            <person name="Lee Y.-J."/>
            <person name="Ko J."/>
            <person name="Kim S.-G."/>
        </authorList>
    </citation>
    <scope>NUCLEOTIDE SEQUENCE</scope>
    <source>
        <strain evidence="13">BKB1-1</strain>
    </source>
</reference>
<evidence type="ECO:0000259" key="12">
    <source>
        <dbReference type="PROSITE" id="PS50146"/>
    </source>
</evidence>
<dbReference type="Proteomes" id="UP001065174">
    <property type="component" value="Chromosome"/>
</dbReference>
<evidence type="ECO:0000313" key="13">
    <source>
        <dbReference type="EMBL" id="UXP33711.1"/>
    </source>
</evidence>
<sequence length="293" mass="33039">MNRKFFIVANPYSGKGKAQAALSMLKKRLDKENFYYAIFITPKSEILDEFIEENLFTDTTDVVVIGGDGTINATLNALRGKDMVLSFIPVGTGNDFIKTIQIGNDLSEQIHTIIHGGERTIDIGICNNRKFINGVGVGFDGQIVHDDLRSKSIFSGHLKYLLLVLKILGSYRSRKFVYYMDGQRLEMNLILMAVHNGTTFGGGFKLNPDSKIDDGLLNICTVGRISYFRRFFNVGKFSFGTHGRLPEVNFYQVKHIRIETNDALMAHIDGEFFGHPPFEITVAEKAQRIRVKR</sequence>
<proteinExistence type="predicted"/>
<evidence type="ECO:0000256" key="6">
    <source>
        <dbReference type="ARBA" id="ARBA00022777"/>
    </source>
</evidence>
<evidence type="ECO:0000256" key="2">
    <source>
        <dbReference type="ARBA" id="ARBA00022516"/>
    </source>
</evidence>
<dbReference type="Pfam" id="PF19279">
    <property type="entry name" value="YegS_C"/>
    <property type="match status" value="1"/>
</dbReference>
<keyword evidence="2" id="KW-0444">Lipid biosynthesis</keyword>
<dbReference type="InterPro" id="IPR050187">
    <property type="entry name" value="Lipid_Phosphate_FormReg"/>
</dbReference>
<dbReference type="EMBL" id="CP106679">
    <property type="protein sequence ID" value="UXP33711.1"/>
    <property type="molecule type" value="Genomic_DNA"/>
</dbReference>
<dbReference type="GO" id="GO:0016301">
    <property type="term" value="F:kinase activity"/>
    <property type="evidence" value="ECO:0007669"/>
    <property type="project" value="UniProtKB-KW"/>
</dbReference>
<keyword evidence="11" id="KW-1208">Phospholipid metabolism</keyword>
<feature type="domain" description="DAGKc" evidence="12">
    <location>
        <begin position="1"/>
        <end position="130"/>
    </location>
</feature>
<keyword evidence="9" id="KW-0443">Lipid metabolism</keyword>
<dbReference type="InterPro" id="IPR017438">
    <property type="entry name" value="ATP-NAD_kinase_N"/>
</dbReference>
<protein>
    <submittedName>
        <fullName evidence="13">Diacylglycerol kinase family lipid kinase</fullName>
    </submittedName>
</protein>
<evidence type="ECO:0000256" key="8">
    <source>
        <dbReference type="ARBA" id="ARBA00022842"/>
    </source>
</evidence>
<accession>A0ABY6CT62</accession>
<comment type="cofactor">
    <cofactor evidence="1">
        <name>Mg(2+)</name>
        <dbReference type="ChEBI" id="CHEBI:18420"/>
    </cofactor>
</comment>
<dbReference type="PANTHER" id="PTHR12358">
    <property type="entry name" value="SPHINGOSINE KINASE"/>
    <property type="match status" value="1"/>
</dbReference>
<dbReference type="InterPro" id="IPR016064">
    <property type="entry name" value="NAD/diacylglycerol_kinase_sf"/>
</dbReference>
<dbReference type="InterPro" id="IPR005218">
    <property type="entry name" value="Diacylglycerol/lipid_kinase"/>
</dbReference>
<dbReference type="PROSITE" id="PS50146">
    <property type="entry name" value="DAGK"/>
    <property type="match status" value="1"/>
</dbReference>